<dbReference type="InterPro" id="IPR002048">
    <property type="entry name" value="EF_hand_dom"/>
</dbReference>
<gene>
    <name evidence="3" type="ORF">H7F16_00410</name>
</gene>
<dbReference type="Gene3D" id="1.10.238.10">
    <property type="entry name" value="EF-hand"/>
    <property type="match status" value="1"/>
</dbReference>
<keyword evidence="4" id="KW-1185">Reference proteome</keyword>
<dbReference type="EMBL" id="JACLQD010000001">
    <property type="protein sequence ID" value="MBC2833947.1"/>
    <property type="molecule type" value="Genomic_DNA"/>
</dbReference>
<evidence type="ECO:0000256" key="1">
    <source>
        <dbReference type="SAM" id="SignalP"/>
    </source>
</evidence>
<dbReference type="InterPro" id="IPR018247">
    <property type="entry name" value="EF_Hand_1_Ca_BS"/>
</dbReference>
<dbReference type="PROSITE" id="PS50222">
    <property type="entry name" value="EF_HAND_2"/>
    <property type="match status" value="2"/>
</dbReference>
<organism evidence="3 4">
    <name type="scientific">Paragemmobacter straminiformis</name>
    <dbReference type="NCBI Taxonomy" id="2045119"/>
    <lineage>
        <taxon>Bacteria</taxon>
        <taxon>Pseudomonadati</taxon>
        <taxon>Pseudomonadota</taxon>
        <taxon>Alphaproteobacteria</taxon>
        <taxon>Rhodobacterales</taxon>
        <taxon>Paracoccaceae</taxon>
        <taxon>Paragemmobacter</taxon>
    </lineage>
</organism>
<dbReference type="Pfam" id="PF13202">
    <property type="entry name" value="EF-hand_5"/>
    <property type="match status" value="2"/>
</dbReference>
<sequence length="183" mass="19163">MRRWLWVSVLAVLPFQAVAQEDGVARVLAGLPEAQLKRLRADPDRFAAGAMALIFGYGKGGALRREEAEQADAIDRAERRARALAPFVQSDLDNDGAVARAEAEARAAVQGADARARLLAGFAAADGDADGVVSGAEMRAVAEAAATLRAGQGAERYMAFDLDGDGRLTVEEVQALRAALSAG</sequence>
<accession>A0A842I3A8</accession>
<comment type="caution">
    <text evidence="3">The sequence shown here is derived from an EMBL/GenBank/DDBJ whole genome shotgun (WGS) entry which is preliminary data.</text>
</comment>
<evidence type="ECO:0000259" key="2">
    <source>
        <dbReference type="PROSITE" id="PS50222"/>
    </source>
</evidence>
<dbReference type="Proteomes" id="UP000555411">
    <property type="component" value="Unassembled WGS sequence"/>
</dbReference>
<dbReference type="RefSeq" id="WP_185795582.1">
    <property type="nucleotide sequence ID" value="NZ_JACLQD010000001.1"/>
</dbReference>
<protein>
    <recommendedName>
        <fullName evidence="2">EF-hand domain-containing protein</fullName>
    </recommendedName>
</protein>
<dbReference type="SUPFAM" id="SSF47473">
    <property type="entry name" value="EF-hand"/>
    <property type="match status" value="1"/>
</dbReference>
<dbReference type="PROSITE" id="PS00018">
    <property type="entry name" value="EF_HAND_1"/>
    <property type="match status" value="2"/>
</dbReference>
<feature type="chain" id="PRO_5032876106" description="EF-hand domain-containing protein" evidence="1">
    <location>
        <begin position="20"/>
        <end position="183"/>
    </location>
</feature>
<evidence type="ECO:0000313" key="4">
    <source>
        <dbReference type="Proteomes" id="UP000555411"/>
    </source>
</evidence>
<dbReference type="AlphaFoldDB" id="A0A842I3A8"/>
<proteinExistence type="predicted"/>
<evidence type="ECO:0000313" key="3">
    <source>
        <dbReference type="EMBL" id="MBC2833947.1"/>
    </source>
</evidence>
<name>A0A842I3A8_9RHOB</name>
<feature type="domain" description="EF-hand" evidence="2">
    <location>
        <begin position="113"/>
        <end position="148"/>
    </location>
</feature>
<dbReference type="GO" id="GO:0005509">
    <property type="term" value="F:calcium ion binding"/>
    <property type="evidence" value="ECO:0007669"/>
    <property type="project" value="InterPro"/>
</dbReference>
<feature type="signal peptide" evidence="1">
    <location>
        <begin position="1"/>
        <end position="19"/>
    </location>
</feature>
<reference evidence="3 4" key="1">
    <citation type="journal article" date="2017" name="Int. J. Syst. Evol. Microbiol.">
        <title>Gemmobacter straminiformis sp. nov., isolated from an artificial fountain.</title>
        <authorList>
            <person name="Kang J.Y."/>
            <person name="Kim M.J."/>
            <person name="Chun J."/>
            <person name="Son K.P."/>
            <person name="Jahng K.Y."/>
        </authorList>
    </citation>
    <scope>NUCLEOTIDE SEQUENCE [LARGE SCALE GENOMIC DNA]</scope>
    <source>
        <strain evidence="3 4">CAM-8</strain>
    </source>
</reference>
<dbReference type="InterPro" id="IPR011992">
    <property type="entry name" value="EF-hand-dom_pair"/>
</dbReference>
<feature type="domain" description="EF-hand" evidence="2">
    <location>
        <begin position="155"/>
        <end position="183"/>
    </location>
</feature>
<keyword evidence="1" id="KW-0732">Signal</keyword>